<gene>
    <name evidence="2" type="ORF">GCM10022409_30090</name>
</gene>
<dbReference type="Proteomes" id="UP001501469">
    <property type="component" value="Unassembled WGS sequence"/>
</dbReference>
<keyword evidence="3" id="KW-1185">Reference proteome</keyword>
<dbReference type="EMBL" id="BAABDK010000023">
    <property type="protein sequence ID" value="GAA4042058.1"/>
    <property type="molecule type" value="Genomic_DNA"/>
</dbReference>
<evidence type="ECO:0000256" key="1">
    <source>
        <dbReference type="SAM" id="SignalP"/>
    </source>
</evidence>
<feature type="chain" id="PRO_5047240804" description="DUF4369 domain-containing protein" evidence="1">
    <location>
        <begin position="20"/>
        <end position="249"/>
    </location>
</feature>
<keyword evidence="1" id="KW-0732">Signal</keyword>
<sequence length="249" mass="26551">MKNLLLLSVFVLLATAALAQTRMGGSSLRLTFRLGRVVLISGDTLDGPVAVQFGPDLLFLARPDGSVRTLIPAAIAACAVQQEMATTSTGAIVATDPNQVRLFRGLPYYPDRNGKQPEMALFEQLGGGPVLLLRRPRLAQRTVAYVPLPLTVGSGLFSVPVGGNSRGLPPPSAPRYISLPELRDDFFLIRASDELAPLRPGLKELLLAFPALASQLRAYAQEHRLSAVSARELTELVGYANSLSAIGAP</sequence>
<dbReference type="RefSeq" id="WP_345056091.1">
    <property type="nucleotide sequence ID" value="NZ_BAABDK010000023.1"/>
</dbReference>
<feature type="signal peptide" evidence="1">
    <location>
        <begin position="1"/>
        <end position="19"/>
    </location>
</feature>
<organism evidence="2 3">
    <name type="scientific">Hymenobacter glaciei</name>
    <dbReference type="NCBI Taxonomy" id="877209"/>
    <lineage>
        <taxon>Bacteria</taxon>
        <taxon>Pseudomonadati</taxon>
        <taxon>Bacteroidota</taxon>
        <taxon>Cytophagia</taxon>
        <taxon>Cytophagales</taxon>
        <taxon>Hymenobacteraceae</taxon>
        <taxon>Hymenobacter</taxon>
    </lineage>
</organism>
<protein>
    <recommendedName>
        <fullName evidence="4">DUF4369 domain-containing protein</fullName>
    </recommendedName>
</protein>
<accession>A0ABP7UFB3</accession>
<proteinExistence type="predicted"/>
<name>A0ABP7UFB3_9BACT</name>
<reference evidence="3" key="1">
    <citation type="journal article" date="2019" name="Int. J. Syst. Evol. Microbiol.">
        <title>The Global Catalogue of Microorganisms (GCM) 10K type strain sequencing project: providing services to taxonomists for standard genome sequencing and annotation.</title>
        <authorList>
            <consortium name="The Broad Institute Genomics Platform"/>
            <consortium name="The Broad Institute Genome Sequencing Center for Infectious Disease"/>
            <person name="Wu L."/>
            <person name="Ma J."/>
        </authorList>
    </citation>
    <scope>NUCLEOTIDE SEQUENCE [LARGE SCALE GENOMIC DNA]</scope>
    <source>
        <strain evidence="3">JCM 17225</strain>
    </source>
</reference>
<evidence type="ECO:0008006" key="4">
    <source>
        <dbReference type="Google" id="ProtNLM"/>
    </source>
</evidence>
<comment type="caution">
    <text evidence="2">The sequence shown here is derived from an EMBL/GenBank/DDBJ whole genome shotgun (WGS) entry which is preliminary data.</text>
</comment>
<evidence type="ECO:0000313" key="2">
    <source>
        <dbReference type="EMBL" id="GAA4042058.1"/>
    </source>
</evidence>
<evidence type="ECO:0000313" key="3">
    <source>
        <dbReference type="Proteomes" id="UP001501469"/>
    </source>
</evidence>